<feature type="domain" description="Cation/H+ exchanger transmembrane" evidence="8">
    <location>
        <begin position="75"/>
        <end position="461"/>
    </location>
</feature>
<feature type="transmembrane region" description="Helical" evidence="7">
    <location>
        <begin position="124"/>
        <end position="147"/>
    </location>
</feature>
<keyword evidence="3 7" id="KW-0812">Transmembrane</keyword>
<evidence type="ECO:0000256" key="5">
    <source>
        <dbReference type="ARBA" id="ARBA00023065"/>
    </source>
</evidence>
<dbReference type="RefSeq" id="WP_377608814.1">
    <property type="nucleotide sequence ID" value="NZ_JBHUPA010000001.1"/>
</dbReference>
<organism evidence="9 10">
    <name type="scientific">Olivibacter jilunii</name>
    <dbReference type="NCBI Taxonomy" id="985016"/>
    <lineage>
        <taxon>Bacteria</taxon>
        <taxon>Pseudomonadati</taxon>
        <taxon>Bacteroidota</taxon>
        <taxon>Sphingobacteriia</taxon>
        <taxon>Sphingobacteriales</taxon>
        <taxon>Sphingobacteriaceae</taxon>
        <taxon>Olivibacter</taxon>
    </lineage>
</organism>
<dbReference type="InterPro" id="IPR038770">
    <property type="entry name" value="Na+/solute_symporter_sf"/>
</dbReference>
<feature type="transmembrane region" description="Helical" evidence="7">
    <location>
        <begin position="159"/>
        <end position="181"/>
    </location>
</feature>
<dbReference type="PANTHER" id="PTHR32468:SF0">
    <property type="entry name" value="K(+)_H(+) ANTIPORTER 1"/>
    <property type="match status" value="1"/>
</dbReference>
<keyword evidence="10" id="KW-1185">Reference proteome</keyword>
<feature type="transmembrane region" description="Helical" evidence="7">
    <location>
        <begin position="227"/>
        <end position="250"/>
    </location>
</feature>
<keyword evidence="5" id="KW-0406">Ion transport</keyword>
<keyword evidence="2" id="KW-0813">Transport</keyword>
<feature type="transmembrane region" description="Helical" evidence="7">
    <location>
        <begin position="318"/>
        <end position="337"/>
    </location>
</feature>
<dbReference type="InterPro" id="IPR006153">
    <property type="entry name" value="Cation/H_exchanger_TM"/>
</dbReference>
<feature type="transmembrane region" description="Helical" evidence="7">
    <location>
        <begin position="60"/>
        <end position="81"/>
    </location>
</feature>
<dbReference type="Proteomes" id="UP001597560">
    <property type="component" value="Unassembled WGS sequence"/>
</dbReference>
<feature type="transmembrane region" description="Helical" evidence="7">
    <location>
        <begin position="7"/>
        <end position="26"/>
    </location>
</feature>
<accession>A0ABW6AXJ2</accession>
<comment type="caution">
    <text evidence="9">The sequence shown here is derived from an EMBL/GenBank/DDBJ whole genome shotgun (WGS) entry which is preliminary data.</text>
</comment>
<evidence type="ECO:0000256" key="7">
    <source>
        <dbReference type="SAM" id="Phobius"/>
    </source>
</evidence>
<evidence type="ECO:0000256" key="6">
    <source>
        <dbReference type="ARBA" id="ARBA00023136"/>
    </source>
</evidence>
<feature type="transmembrane region" description="Helical" evidence="7">
    <location>
        <begin position="294"/>
        <end position="312"/>
    </location>
</feature>
<feature type="transmembrane region" description="Helical" evidence="7">
    <location>
        <begin position="375"/>
        <end position="397"/>
    </location>
</feature>
<dbReference type="EMBL" id="JBHUPA010000001">
    <property type="protein sequence ID" value="MFD2960481.1"/>
    <property type="molecule type" value="Genomic_DNA"/>
</dbReference>
<evidence type="ECO:0000256" key="1">
    <source>
        <dbReference type="ARBA" id="ARBA00004141"/>
    </source>
</evidence>
<reference evidence="10" key="1">
    <citation type="journal article" date="2019" name="Int. J. Syst. Evol. Microbiol.">
        <title>The Global Catalogue of Microorganisms (GCM) 10K type strain sequencing project: providing services to taxonomists for standard genome sequencing and annotation.</title>
        <authorList>
            <consortium name="The Broad Institute Genomics Platform"/>
            <consortium name="The Broad Institute Genome Sequencing Center for Infectious Disease"/>
            <person name="Wu L."/>
            <person name="Ma J."/>
        </authorList>
    </citation>
    <scope>NUCLEOTIDE SEQUENCE [LARGE SCALE GENOMIC DNA]</scope>
    <source>
        <strain evidence="10">KCTC 23098</strain>
    </source>
</reference>
<keyword evidence="4 7" id="KW-1133">Transmembrane helix</keyword>
<evidence type="ECO:0000256" key="3">
    <source>
        <dbReference type="ARBA" id="ARBA00022692"/>
    </source>
</evidence>
<feature type="transmembrane region" description="Helical" evidence="7">
    <location>
        <begin position="349"/>
        <end position="369"/>
    </location>
</feature>
<feature type="transmembrane region" description="Helical" evidence="7">
    <location>
        <begin position="256"/>
        <end position="274"/>
    </location>
</feature>
<evidence type="ECO:0000256" key="2">
    <source>
        <dbReference type="ARBA" id="ARBA00022448"/>
    </source>
</evidence>
<protein>
    <submittedName>
        <fullName evidence="9">Cation:proton antiporter</fullName>
    </submittedName>
</protein>
<dbReference type="Gene3D" id="1.20.1530.20">
    <property type="match status" value="1"/>
</dbReference>
<dbReference type="InterPro" id="IPR050794">
    <property type="entry name" value="CPA2_transporter"/>
</dbReference>
<feature type="transmembrane region" description="Helical" evidence="7">
    <location>
        <begin position="193"/>
        <end position="215"/>
    </location>
</feature>
<feature type="transmembrane region" description="Helical" evidence="7">
    <location>
        <begin position="93"/>
        <end position="112"/>
    </location>
</feature>
<evidence type="ECO:0000259" key="8">
    <source>
        <dbReference type="Pfam" id="PF00999"/>
    </source>
</evidence>
<dbReference type="PANTHER" id="PTHR32468">
    <property type="entry name" value="CATION/H + ANTIPORTER"/>
    <property type="match status" value="1"/>
</dbReference>
<name>A0ABW6AXJ2_9SPHI</name>
<evidence type="ECO:0000313" key="10">
    <source>
        <dbReference type="Proteomes" id="UP001597560"/>
    </source>
</evidence>
<proteinExistence type="predicted"/>
<sequence length="758" mass="83347">MRRYKDFVFYVVSIGGFSLFIYLLIIQGANLEFEKNVKVEQIGVSGSAWSHFIDSLKYNFSYPLATLLLQIIAIILVARCFGYMCRKIGQPSVIGEIIAGIVLGPSLLGAYFPDFSAVLFPASSLGNLGIMSQIGLILFMFVVGMELDLGILRNKAHEAVVVSHASIIFPFALGVALAYFIYQETAPEGVNFISYALFIGISMSITAFPVLARIVQERGLSKTKLGAMAITCAAADDITAWCILAAVIAIVKAGSLASALYTILLSVAYVALMLKFVRPFLKRIGDLYSTKESLSKPIVGIFFVILLLSSWSTEVIGIHALFGAFMAGVIMPANINFRNIFIEKVEDLALVLLLPLFFVFTGLRTQIGLLNEPELWGLCLVFILVAVVGKFAGSAIAARFVGQSWKGSLTIGALMNTRGLMELVALNIGYDLGVLSPEVFAMLVLMALVTTFMTGPSLAFINYFFKDKQEENSLPALQVDKYNILIAFGNPLTGRLLVRLANSLTRKTKDTVSVTALHLSIANELNQFNAFEYEKESFAPIESESKELGQSVVSLFKPSDNIDDDIIETANKGEFDLLLVGVGKSVFEGTLLGRILGLTSTVVNPERLYETFKTKGNFFSFGVFDERTKYILKHSKIPTGILIDKQLRELKEVIVPIFSLSDSFLLIYIQKLIQNGGVKIYIMDIAGVIKQNIEFKEAIRAIDVVASNHLSVIDERTMNKALLDQKDLLLVSLDSWKKAVESRSVWLAETPSVLILKP</sequence>
<evidence type="ECO:0000313" key="9">
    <source>
        <dbReference type="EMBL" id="MFD2960481.1"/>
    </source>
</evidence>
<keyword evidence="6 7" id="KW-0472">Membrane</keyword>
<dbReference type="Pfam" id="PF00999">
    <property type="entry name" value="Na_H_Exchanger"/>
    <property type="match status" value="1"/>
</dbReference>
<comment type="subcellular location">
    <subcellularLocation>
        <location evidence="1">Membrane</location>
        <topology evidence="1">Multi-pass membrane protein</topology>
    </subcellularLocation>
</comment>
<gene>
    <name evidence="9" type="ORF">ACFS6J_01700</name>
</gene>
<evidence type="ECO:0000256" key="4">
    <source>
        <dbReference type="ARBA" id="ARBA00022989"/>
    </source>
</evidence>